<dbReference type="InterPro" id="IPR006311">
    <property type="entry name" value="TAT_signal"/>
</dbReference>
<accession>A0A397NUT2</accession>
<dbReference type="PROSITE" id="PS51318">
    <property type="entry name" value="TAT"/>
    <property type="match status" value="1"/>
</dbReference>
<dbReference type="Pfam" id="PF02065">
    <property type="entry name" value="Melibiase"/>
    <property type="match status" value="1"/>
</dbReference>
<keyword evidence="2" id="KW-0326">Glycosidase</keyword>
<evidence type="ECO:0000256" key="1">
    <source>
        <dbReference type="ARBA" id="ARBA00022801"/>
    </source>
</evidence>
<dbReference type="Proteomes" id="UP000266568">
    <property type="component" value="Unassembled WGS sequence"/>
</dbReference>
<dbReference type="InterPro" id="IPR002252">
    <property type="entry name" value="Glyco_hydro_36"/>
</dbReference>
<evidence type="ECO:0000256" key="2">
    <source>
        <dbReference type="ARBA" id="ARBA00023295"/>
    </source>
</evidence>
<keyword evidence="1" id="KW-0378">Hydrolase</keyword>
<keyword evidence="4" id="KW-1185">Reference proteome</keyword>
<dbReference type="RefSeq" id="WP_119036540.1">
    <property type="nucleotide sequence ID" value="NZ_QXDC01000004.1"/>
</dbReference>
<dbReference type="PANTHER" id="PTHR43053">
    <property type="entry name" value="GLYCOSIDASE FAMILY 31"/>
    <property type="match status" value="1"/>
</dbReference>
<dbReference type="CDD" id="cd14791">
    <property type="entry name" value="GH36"/>
    <property type="match status" value="1"/>
</dbReference>
<dbReference type="SUPFAM" id="SSF51445">
    <property type="entry name" value="(Trans)glycosidases"/>
    <property type="match status" value="1"/>
</dbReference>
<dbReference type="GO" id="GO:0004557">
    <property type="term" value="F:alpha-galactosidase activity"/>
    <property type="evidence" value="ECO:0007669"/>
    <property type="project" value="InterPro"/>
</dbReference>
<comment type="caution">
    <text evidence="3">The sequence shown here is derived from an EMBL/GenBank/DDBJ whole genome shotgun (WGS) entry which is preliminary data.</text>
</comment>
<dbReference type="AlphaFoldDB" id="A0A397NUT2"/>
<evidence type="ECO:0000313" key="4">
    <source>
        <dbReference type="Proteomes" id="UP000266568"/>
    </source>
</evidence>
<gene>
    <name evidence="3" type="ORF">DFR49_3048</name>
</gene>
<sequence length="700" mass="76065">MLDRAVSRRGTIATLLGGSAVMMFATLSPRPTLAAAPASATLSDGTISIDIDGSMHSRIALRGKPLTDMEASDTLRLAGGETIDRFILLDHETHALPASAPHGAGTLHRLRGAAGADLEKTVEIAFHDRYPGLALIDTRYRNTGKAAVSVARWRAASHQLLAHPAGAWTFAGASFPDRRDWVQPVKAGFDQHNFMGMNGSDYGGGTPIAVVWRPDAGLAVGHIETVPRLVSLPVAHRPHGTALGIEGDQPALLKPGEALTLPRVFLMAHEGDYFRPLNTYRKVMAERGLAAPDIPESSYAPIWCAWGYERNFTTAQVYGTLPKAKAVGLEWVVLDDGWQTSEGDWKIDRTKFPRGGADLKAFADTVKQAGMKPRLWFAPLAADPGTDLLRDHADMLLLGKDGQRQKVTWWDSYTLCPAYAPVVEYFKGHVRRMIGDWGFEGIKFDGQHLNGVAPCYNPAHHHARPEESFEKLQDFWKAMYDTALAINPQAVIEICPCGDSFAFHNMPAMNNTPASDPESSWQVRSKGKTFKALMGPSAPFSSDHVELSDGGDDFASGYGVGAIPSTKFTWPKDTDKPTDPLPPGGFVLTPEKEAVWRQWVALYNKNQLAKASYRGALYDIGFDKPEAHAIEANGAMHYAFFADRWDGPITLRGLGKGRYRLTDPINGRGLGIVTADAATIPARFTHALIVEAVPMTGGAA</sequence>
<dbReference type="GO" id="GO:0016052">
    <property type="term" value="P:carbohydrate catabolic process"/>
    <property type="evidence" value="ECO:0007669"/>
    <property type="project" value="InterPro"/>
</dbReference>
<dbReference type="InterPro" id="IPR013785">
    <property type="entry name" value="Aldolase_TIM"/>
</dbReference>
<evidence type="ECO:0000313" key="3">
    <source>
        <dbReference type="EMBL" id="RIA37171.1"/>
    </source>
</evidence>
<dbReference type="OrthoDB" id="9758822at2"/>
<dbReference type="InterPro" id="IPR017853">
    <property type="entry name" value="GH"/>
</dbReference>
<proteinExistence type="predicted"/>
<dbReference type="Gene3D" id="3.20.20.70">
    <property type="entry name" value="Aldolase class I"/>
    <property type="match status" value="1"/>
</dbReference>
<dbReference type="PANTHER" id="PTHR43053:SF3">
    <property type="entry name" value="ALPHA-GALACTOSIDASE C-RELATED"/>
    <property type="match status" value="1"/>
</dbReference>
<dbReference type="EMBL" id="QXDC01000004">
    <property type="protein sequence ID" value="RIA37171.1"/>
    <property type="molecule type" value="Genomic_DNA"/>
</dbReference>
<dbReference type="InterPro" id="IPR050985">
    <property type="entry name" value="Alpha-glycosidase_related"/>
</dbReference>
<organism evidence="3 4">
    <name type="scientific">Hephaestia caeni</name>
    <dbReference type="NCBI Taxonomy" id="645617"/>
    <lineage>
        <taxon>Bacteria</taxon>
        <taxon>Pseudomonadati</taxon>
        <taxon>Pseudomonadota</taxon>
        <taxon>Alphaproteobacteria</taxon>
        <taxon>Sphingomonadales</taxon>
        <taxon>Sphingomonadaceae</taxon>
        <taxon>Hephaestia</taxon>
    </lineage>
</organism>
<reference evidence="3 4" key="1">
    <citation type="submission" date="2018-08" db="EMBL/GenBank/DDBJ databases">
        <title>Genomic Encyclopedia of Type Strains, Phase IV (KMG-IV): sequencing the most valuable type-strain genomes for metagenomic binning, comparative biology and taxonomic classification.</title>
        <authorList>
            <person name="Goeker M."/>
        </authorList>
    </citation>
    <scope>NUCLEOTIDE SEQUENCE [LARGE SCALE GENOMIC DNA]</scope>
    <source>
        <strain evidence="3 4">DSM 25527</strain>
    </source>
</reference>
<name>A0A397NUT2_9SPHN</name>
<protein>
    <submittedName>
        <fullName evidence="3">Alpha-galactosidase</fullName>
    </submittedName>
</protein>